<sequence length="425" mass="49217">MDEMQEMHNQFTLVQTAWTNIKGQELRNLLETIANRPSSEVVQSPRDRKKEQVEIIERLSQEGWQERELRNPRIIGHPLVLSMEDAPEVLNESNWQNLRETLVVILQELLDEEHRSTVKFRTDMLRTVYEPYRRRVSRGEAFIRIPIPPLGDFMASTMVQGVCNLIDDAAHARMVPRDDLIAALDGVDFLALAKEWTAAKEAELKAFLGDRSTEYTVNSAIFRRNGCTEPIVFPRILLDPFFINTSQIWDLPSDVSLVLDEKASFYARQMLGLCNLKTLKDVERINPIFECLDCGNAQERRLFIRWLAALEHDHENHELSIASYDEKTKSLIEQAEVDLKKGPRQIPYRAVRCNLRSEYPSSFDRLKASEKVDKPDLHGTIEKHLSEVHSIAERDIRRTHWSSVWDTPTAFLRVDPVELKDGQVY</sequence>
<accession>A0ABR3F4F5</accession>
<proteinExistence type="predicted"/>
<evidence type="ECO:0000313" key="2">
    <source>
        <dbReference type="Proteomes" id="UP001465976"/>
    </source>
</evidence>
<dbReference type="EMBL" id="JBAHYK010001030">
    <property type="protein sequence ID" value="KAL0569901.1"/>
    <property type="molecule type" value="Genomic_DNA"/>
</dbReference>
<name>A0ABR3F4F5_9AGAR</name>
<comment type="caution">
    <text evidence="1">The sequence shown here is derived from an EMBL/GenBank/DDBJ whole genome shotgun (WGS) entry which is preliminary data.</text>
</comment>
<protein>
    <submittedName>
        <fullName evidence="1">Uncharacterized protein</fullName>
    </submittedName>
</protein>
<dbReference type="Proteomes" id="UP001465976">
    <property type="component" value="Unassembled WGS sequence"/>
</dbReference>
<organism evidence="1 2">
    <name type="scientific">Marasmius crinis-equi</name>
    <dbReference type="NCBI Taxonomy" id="585013"/>
    <lineage>
        <taxon>Eukaryota</taxon>
        <taxon>Fungi</taxon>
        <taxon>Dikarya</taxon>
        <taxon>Basidiomycota</taxon>
        <taxon>Agaricomycotina</taxon>
        <taxon>Agaricomycetes</taxon>
        <taxon>Agaricomycetidae</taxon>
        <taxon>Agaricales</taxon>
        <taxon>Marasmiineae</taxon>
        <taxon>Marasmiaceae</taxon>
        <taxon>Marasmius</taxon>
    </lineage>
</organism>
<evidence type="ECO:0000313" key="1">
    <source>
        <dbReference type="EMBL" id="KAL0569901.1"/>
    </source>
</evidence>
<keyword evidence="2" id="KW-1185">Reference proteome</keyword>
<reference evidence="1 2" key="1">
    <citation type="submission" date="2024-02" db="EMBL/GenBank/DDBJ databases">
        <title>A draft genome for the cacao thread blight pathogen Marasmius crinis-equi.</title>
        <authorList>
            <person name="Cohen S.P."/>
            <person name="Baruah I.K."/>
            <person name="Amoako-Attah I."/>
            <person name="Bukari Y."/>
            <person name="Meinhardt L.W."/>
            <person name="Bailey B.A."/>
        </authorList>
    </citation>
    <scope>NUCLEOTIDE SEQUENCE [LARGE SCALE GENOMIC DNA]</scope>
    <source>
        <strain evidence="1 2">GH-76</strain>
    </source>
</reference>
<gene>
    <name evidence="1" type="ORF">V5O48_012058</name>
</gene>